<comment type="caution">
    <text evidence="2">The sequence shown here is derived from an EMBL/GenBank/DDBJ whole genome shotgun (WGS) entry which is preliminary data.</text>
</comment>
<proteinExistence type="predicted"/>
<dbReference type="PANTHER" id="PTHR36981">
    <property type="entry name" value="ZGC:195170"/>
    <property type="match status" value="1"/>
</dbReference>
<dbReference type="OrthoDB" id="10066060at2759"/>
<name>A0A9Q1CP10_HOLLE</name>
<evidence type="ECO:0000313" key="2">
    <source>
        <dbReference type="EMBL" id="KAJ8049277.1"/>
    </source>
</evidence>
<accession>A0A9Q1CP10</accession>
<dbReference type="EMBL" id="JAIZAY010000001">
    <property type="protein sequence ID" value="KAJ8049277.1"/>
    <property type="molecule type" value="Genomic_DNA"/>
</dbReference>
<dbReference type="Pfam" id="PF20478">
    <property type="entry name" value="P2RX7_C"/>
    <property type="match status" value="1"/>
</dbReference>
<dbReference type="InterPro" id="IPR046815">
    <property type="entry name" value="P2RX7_C"/>
</dbReference>
<protein>
    <submittedName>
        <fullName evidence="2">P2X purinoceptor 7</fullName>
    </submittedName>
</protein>
<gene>
    <name evidence="2" type="ORF">HOLleu_01958</name>
</gene>
<evidence type="ECO:0000259" key="1">
    <source>
        <dbReference type="Pfam" id="PF20478"/>
    </source>
</evidence>
<dbReference type="PANTHER" id="PTHR36981:SF3">
    <property type="entry name" value="UBIQUITIN-LIKE PROTEASE FAMILY PROFILE DOMAIN-CONTAINING PROTEIN"/>
    <property type="match status" value="1"/>
</dbReference>
<sequence>MVDNLDQEAMRALLRNLAERQPALLLDIWEQQPQAEGPAREGQPQCCTCGKCTEMPSMEEELCCRGGQDDCLSLEPVKMFYSIYQEVDALVLDPGVLDLARMLLNDVFGDHGNHDPNKMPRHAAYRQFIIWQYGRIGQGNRHVIPSCVVQRIRTNYPSPNGQYTGFVPGRLV</sequence>
<reference evidence="2" key="1">
    <citation type="submission" date="2021-10" db="EMBL/GenBank/DDBJ databases">
        <title>Tropical sea cucumber genome reveals ecological adaptation and Cuvierian tubules defense mechanism.</title>
        <authorList>
            <person name="Chen T."/>
        </authorList>
    </citation>
    <scope>NUCLEOTIDE SEQUENCE</scope>
    <source>
        <strain evidence="2">Nanhai2018</strain>
        <tissue evidence="2">Muscle</tissue>
    </source>
</reference>
<dbReference type="AlphaFoldDB" id="A0A9Q1CP10"/>
<feature type="domain" description="P2X purinoreceptor 7 intracellular" evidence="1">
    <location>
        <begin position="29"/>
        <end position="166"/>
    </location>
</feature>
<evidence type="ECO:0000313" key="3">
    <source>
        <dbReference type="Proteomes" id="UP001152320"/>
    </source>
</evidence>
<dbReference type="Proteomes" id="UP001152320">
    <property type="component" value="Chromosome 1"/>
</dbReference>
<keyword evidence="3" id="KW-1185">Reference proteome</keyword>
<organism evidence="2 3">
    <name type="scientific">Holothuria leucospilota</name>
    <name type="common">Black long sea cucumber</name>
    <name type="synonym">Mertensiothuria leucospilota</name>
    <dbReference type="NCBI Taxonomy" id="206669"/>
    <lineage>
        <taxon>Eukaryota</taxon>
        <taxon>Metazoa</taxon>
        <taxon>Echinodermata</taxon>
        <taxon>Eleutherozoa</taxon>
        <taxon>Echinozoa</taxon>
        <taxon>Holothuroidea</taxon>
        <taxon>Aspidochirotacea</taxon>
        <taxon>Aspidochirotida</taxon>
        <taxon>Holothuriidae</taxon>
        <taxon>Holothuria</taxon>
    </lineage>
</organism>